<feature type="compositionally biased region" description="Basic and acidic residues" evidence="1">
    <location>
        <begin position="99"/>
        <end position="110"/>
    </location>
</feature>
<dbReference type="EnsemblMetazoa" id="XM_008182871.1">
    <property type="protein sequence ID" value="XP_008181093.1"/>
    <property type="gene ID" value="LOC103308800"/>
</dbReference>
<feature type="region of interest" description="Disordered" evidence="1">
    <location>
        <begin position="99"/>
        <end position="119"/>
    </location>
</feature>
<reference evidence="4" key="1">
    <citation type="submission" date="2010-06" db="EMBL/GenBank/DDBJ databases">
        <authorList>
            <person name="Jiang H."/>
            <person name="Abraham K."/>
            <person name="Ali S."/>
            <person name="Alsbrooks S.L."/>
            <person name="Anim B.N."/>
            <person name="Anosike U.S."/>
            <person name="Attaway T."/>
            <person name="Bandaranaike D.P."/>
            <person name="Battles P.K."/>
            <person name="Bell S.N."/>
            <person name="Bell A.V."/>
            <person name="Beltran B."/>
            <person name="Bickham C."/>
            <person name="Bustamante Y."/>
            <person name="Caleb T."/>
            <person name="Canada A."/>
            <person name="Cardenas V."/>
            <person name="Carter K."/>
            <person name="Chacko J."/>
            <person name="Chandrabose M.N."/>
            <person name="Chavez D."/>
            <person name="Chavez A."/>
            <person name="Chen L."/>
            <person name="Chu H.-S."/>
            <person name="Claassen K.J."/>
            <person name="Cockrell R."/>
            <person name="Collins M."/>
            <person name="Cooper J.A."/>
            <person name="Cree A."/>
            <person name="Curry S.M."/>
            <person name="Da Y."/>
            <person name="Dao M.D."/>
            <person name="Das B."/>
            <person name="Davila M.-L."/>
            <person name="Davy-Carroll L."/>
            <person name="Denson S."/>
            <person name="Dinh H."/>
            <person name="Ebong V.E."/>
            <person name="Edwards J.R."/>
            <person name="Egan A."/>
            <person name="El-Daye J."/>
            <person name="Escobedo L."/>
            <person name="Fernandez S."/>
            <person name="Fernando P.R."/>
            <person name="Flagg N."/>
            <person name="Forbes L.D."/>
            <person name="Fowler R.G."/>
            <person name="Fu Q."/>
            <person name="Gabisi R.A."/>
            <person name="Ganer J."/>
            <person name="Garbino Pronczuk A."/>
            <person name="Garcia R.M."/>
            <person name="Garner T."/>
            <person name="Garrett T.E."/>
            <person name="Gonzalez D.A."/>
            <person name="Hamid H."/>
            <person name="Hawkins E.S."/>
            <person name="Hirani K."/>
            <person name="Hogues M.E."/>
            <person name="Hollins B."/>
            <person name="Hsiao C.-H."/>
            <person name="Jabil R."/>
            <person name="James M.L."/>
            <person name="Jhangiani S.N."/>
            <person name="Johnson B."/>
            <person name="Johnson Q."/>
            <person name="Joshi V."/>
            <person name="Kalu J.B."/>
            <person name="Kam C."/>
            <person name="Kashfia A."/>
            <person name="Keebler J."/>
            <person name="Kisamo H."/>
            <person name="Kovar C.L."/>
            <person name="Lago L.A."/>
            <person name="Lai C.-Y."/>
            <person name="Laidlaw J."/>
            <person name="Lara F."/>
            <person name="Le T.-K."/>
            <person name="Lee S.L."/>
            <person name="Legall F.H."/>
            <person name="Lemon S.J."/>
            <person name="Lewis L.R."/>
            <person name="Li B."/>
            <person name="Liu Y."/>
            <person name="Liu Y.-S."/>
            <person name="Lopez J."/>
            <person name="Lozado R.J."/>
            <person name="Lu J."/>
            <person name="Madu R.C."/>
            <person name="Maheshwari M."/>
            <person name="Maheshwari R."/>
            <person name="Malloy K."/>
            <person name="Martinez E."/>
            <person name="Mathew T."/>
            <person name="Mercado I.C."/>
            <person name="Mercado C."/>
            <person name="Meyer B."/>
            <person name="Montgomery K."/>
            <person name="Morgan M.B."/>
            <person name="Munidasa M."/>
            <person name="Nazareth L.V."/>
            <person name="Nelson J."/>
            <person name="Ng B.M."/>
            <person name="Nguyen N.B."/>
            <person name="Nguyen P.Q."/>
            <person name="Nguyen T."/>
            <person name="Obregon M."/>
            <person name="Okwuonu G.O."/>
            <person name="Onwere C.G."/>
            <person name="Orozco G."/>
            <person name="Parra A."/>
            <person name="Patel S."/>
            <person name="Patil S."/>
            <person name="Perez A."/>
            <person name="Perez Y."/>
            <person name="Pham C."/>
            <person name="Primus E.L."/>
            <person name="Pu L.-L."/>
            <person name="Puazo M."/>
            <person name="Qin X."/>
            <person name="Quiroz J.B."/>
            <person name="Reese J."/>
            <person name="Richards S."/>
            <person name="Rives C.M."/>
            <person name="Robberts R."/>
            <person name="Ruiz S.J."/>
            <person name="Ruiz M.J."/>
            <person name="Santibanez J."/>
            <person name="Schneider B.W."/>
            <person name="Sisson I."/>
            <person name="Smith M."/>
            <person name="Sodergren E."/>
            <person name="Song X.-Z."/>
            <person name="Song B.B."/>
            <person name="Summersgill H."/>
            <person name="Thelus R."/>
            <person name="Thornton R.D."/>
            <person name="Trejos Z.Y."/>
            <person name="Usmani K."/>
            <person name="Vattathil S."/>
            <person name="Villasana D."/>
            <person name="Walker D.L."/>
            <person name="Wang S."/>
            <person name="Wang K."/>
            <person name="White C.S."/>
            <person name="Williams A.C."/>
            <person name="Williamson J."/>
            <person name="Wilson K."/>
            <person name="Woghiren I.O."/>
            <person name="Woodworth J.R."/>
            <person name="Worley K.C."/>
            <person name="Wright R.A."/>
            <person name="Wu W."/>
            <person name="Young L."/>
            <person name="Zhang L."/>
            <person name="Zhang J."/>
            <person name="Zhu Y."/>
            <person name="Muzny D.M."/>
            <person name="Weinstock G."/>
            <person name="Gibbs R.A."/>
        </authorList>
    </citation>
    <scope>NUCLEOTIDE SEQUENCE [LARGE SCALE GENOMIC DNA]</scope>
    <source>
        <strain evidence="4">LSR1</strain>
    </source>
</reference>
<reference evidence="3" key="2">
    <citation type="submission" date="2022-06" db="UniProtKB">
        <authorList>
            <consortium name="EnsemblMetazoa"/>
        </authorList>
    </citation>
    <scope>IDENTIFICATION</scope>
</reference>
<dbReference type="PANTHER" id="PTHR45749:SF21">
    <property type="entry name" value="DUF4371 DOMAIN-CONTAINING PROTEIN"/>
    <property type="match status" value="1"/>
</dbReference>
<proteinExistence type="predicted"/>
<evidence type="ECO:0000256" key="1">
    <source>
        <dbReference type="SAM" id="MobiDB-lite"/>
    </source>
</evidence>
<dbReference type="SUPFAM" id="SSF53098">
    <property type="entry name" value="Ribonuclease H-like"/>
    <property type="match status" value="1"/>
</dbReference>
<dbReference type="InterPro" id="IPR025398">
    <property type="entry name" value="DUF4371"/>
</dbReference>
<dbReference type="InterPro" id="IPR012337">
    <property type="entry name" value="RNaseH-like_sf"/>
</dbReference>
<protein>
    <recommendedName>
        <fullName evidence="2">TTF-type domain-containing protein</fullName>
    </recommendedName>
</protein>
<dbReference type="RefSeq" id="XP_008181093.1">
    <property type="nucleotide sequence ID" value="XM_008182871.1"/>
</dbReference>
<dbReference type="Pfam" id="PF05699">
    <property type="entry name" value="Dimer_Tnp_hAT"/>
    <property type="match status" value="1"/>
</dbReference>
<organism evidence="3 4">
    <name type="scientific">Acyrthosiphon pisum</name>
    <name type="common">Pea aphid</name>
    <dbReference type="NCBI Taxonomy" id="7029"/>
    <lineage>
        <taxon>Eukaryota</taxon>
        <taxon>Metazoa</taxon>
        <taxon>Ecdysozoa</taxon>
        <taxon>Arthropoda</taxon>
        <taxon>Hexapoda</taxon>
        <taxon>Insecta</taxon>
        <taxon>Pterygota</taxon>
        <taxon>Neoptera</taxon>
        <taxon>Paraneoptera</taxon>
        <taxon>Hemiptera</taxon>
        <taxon>Sternorrhyncha</taxon>
        <taxon>Aphidomorpha</taxon>
        <taxon>Aphidoidea</taxon>
        <taxon>Aphididae</taxon>
        <taxon>Macrosiphini</taxon>
        <taxon>Acyrthosiphon</taxon>
    </lineage>
</organism>
<dbReference type="SMART" id="SM00597">
    <property type="entry name" value="ZnF_TTF"/>
    <property type="match status" value="1"/>
</dbReference>
<keyword evidence="4" id="KW-1185">Reference proteome</keyword>
<evidence type="ECO:0000259" key="2">
    <source>
        <dbReference type="SMART" id="SM00597"/>
    </source>
</evidence>
<evidence type="ECO:0000313" key="3">
    <source>
        <dbReference type="EnsemblMetazoa" id="XP_008181093.1"/>
    </source>
</evidence>
<dbReference type="Pfam" id="PF14291">
    <property type="entry name" value="DUF4371"/>
    <property type="match status" value="1"/>
</dbReference>
<dbReference type="PANTHER" id="PTHR45749">
    <property type="match status" value="1"/>
</dbReference>
<evidence type="ECO:0000313" key="4">
    <source>
        <dbReference type="Proteomes" id="UP000007819"/>
    </source>
</evidence>
<name>A0A8R2B4B2_ACYPI</name>
<sequence length="990" mass="112099">MSATINVKRKRKRVKVECLECGSTFDDDFKKKHEEKLHNGKRINVKQVGAPKNPFESAAKTSRLLSKQIKLHNMIPSSSTQTICNVIQTEAKPEGITESVLDKTEAKPEGITESVLDETEAKPEGITESVLDEVTSTCFSTQSVPTKDSTNVVDHDKMDVNWLLCAGQLENIFADLTECGIVLSKLKTEVLPNPIKFILESVQIISRIKSKSKDFLKNANIVLEQFSEGTSTSLSNNIIDEFINHDPGGRGPIISTSQRQYLIALGPHQPKLTRYPINPNINKCKQHSFSSKWYNEYPLIEYSILKDSVYCFVCSLFPHGPDKLYSNAAWISTGVNQWHKMKSCGAKKLGKLEQHFSSTSHKACLSDYYQFMTNSNHIDIILNRTNRKEAIQLEQEKDFNKSIVIMLFDIARTLARQGLAFRGDGDESGGNFMQLVKLLSRHNPLMDRWIKETSKRSYKVHYLGPRSQNEFIELLANETRKIIVDEVKEAIIYSVSADTTPDITHEDRLAVCTRYVNNQGKAVERLLEISKGTDKTGLGTAKQIINILENNSLNPGLITFQSYDFASNMSGKFNGAHVKLSELTGHRIPFIPCQAHRLNTFLEHSCDASTIIANMVDTLENLYVFFSASSKRYGLLNIKLSETENALQLRNLSKTRWTARAESVKAVWGSLEAIIKSLDEICTDNGHFDKLTRSKALGLQKQLLSFDFIVSIVFMKNIMYKLKCLTETLETKHLCIIDAIALIDSTIKMMTEIKSDDQAINNLIDSVLSFATLLGTNPESYFKTHHRRRLCPKRIDSRPSTEVEFTIHLFYRREFKLVLDTLITLSNSNLKQCISSVQPLFQLFSQPLDKSNITFENITNSLSLFPVDSTGSNLKDLDLVQTQLEILFNMLQDDSKNFESLMEKSEEVKHILPCANLLCRLALTSPVTVASNERTFSKLKLVKTFLRSTMNDDRLNSLVILGIEKDIVDQLNINKLAQQWSNLKERRIQI</sequence>
<dbReference type="GeneID" id="103308800"/>
<dbReference type="Proteomes" id="UP000007819">
    <property type="component" value="Unassembled WGS sequence"/>
</dbReference>
<accession>A0A8R2B4B2</accession>
<dbReference type="OrthoDB" id="10066664at2759"/>
<dbReference type="InterPro" id="IPR006580">
    <property type="entry name" value="Znf_TTF"/>
</dbReference>
<dbReference type="InterPro" id="IPR008906">
    <property type="entry name" value="HATC_C_dom"/>
</dbReference>
<feature type="domain" description="TTF-type" evidence="2">
    <location>
        <begin position="285"/>
        <end position="380"/>
    </location>
</feature>
<dbReference type="AlphaFoldDB" id="A0A8R2B4B2"/>
<dbReference type="KEGG" id="api:103308800"/>
<dbReference type="GO" id="GO:0046983">
    <property type="term" value="F:protein dimerization activity"/>
    <property type="evidence" value="ECO:0007669"/>
    <property type="project" value="InterPro"/>
</dbReference>